<feature type="region of interest" description="Disordered" evidence="1">
    <location>
        <begin position="129"/>
        <end position="153"/>
    </location>
</feature>
<reference evidence="3 4" key="1">
    <citation type="submission" date="2014-06" db="EMBL/GenBank/DDBJ databases">
        <title>Whole Genome Sequences of Three Symbiotic Endozoicomonas Bacteria.</title>
        <authorList>
            <person name="Neave M.J."/>
            <person name="Apprill A."/>
            <person name="Voolstra C.R."/>
        </authorList>
    </citation>
    <scope>NUCLEOTIDE SEQUENCE [LARGE SCALE GENOMIC DNA]</scope>
    <source>
        <strain evidence="3 4">DSM 22380</strain>
    </source>
</reference>
<feature type="compositionally biased region" description="Acidic residues" evidence="1">
    <location>
        <begin position="140"/>
        <end position="149"/>
    </location>
</feature>
<dbReference type="Proteomes" id="UP000027997">
    <property type="component" value="Unassembled WGS sequence"/>
</dbReference>
<dbReference type="RefSeq" id="WP_020580498.1">
    <property type="nucleotide sequence ID" value="NZ_JOJP01000001.1"/>
</dbReference>
<accession>A0A081K9P5</accession>
<keyword evidence="2" id="KW-0732">Signal</keyword>
<feature type="signal peptide" evidence="2">
    <location>
        <begin position="1"/>
        <end position="25"/>
    </location>
</feature>
<dbReference type="AlphaFoldDB" id="A0A081K9P5"/>
<sequence>MNQFIKTVILNAILTLATFPLTATGEDSTLPIETSEHQFSYFGATGYTLEKHSDAPPVITIHFDHCIGSTLAREKRMAKGILIGNDRVLAPADYFIDPCSPPIVLPEKASQTSNNYFCHDQRIKNISHLSLIPENKPEPEPESDTEDDEARQQARLATPRIIRVLNELNFDGTSTVDALLCHKIENGVINPKPTVAVLSLSKRGAATIPTDISTATIAESNLDAEGDYAASSSLLLRNQMHFYNEETEAEPDSDNITQLIDTARQLQLVEENNGNQKFDAQPVALITLINGQHHLKALINDWELISEFPSLYDLPDYAQRHPYVSKLWKGTSPISGTLSHTLGMKSIPGMTGAAGGLLATVEIVTTATVIYVIGNWITSSSPYVYTAIKFGLGLILAKGFYRWATTDY</sequence>
<comment type="caution">
    <text evidence="3">The sequence shown here is derived from an EMBL/GenBank/DDBJ whole genome shotgun (WGS) entry which is preliminary data.</text>
</comment>
<keyword evidence="4" id="KW-1185">Reference proteome</keyword>
<dbReference type="EMBL" id="JOJP01000001">
    <property type="protein sequence ID" value="KEI70871.1"/>
    <property type="molecule type" value="Genomic_DNA"/>
</dbReference>
<evidence type="ECO:0000256" key="1">
    <source>
        <dbReference type="SAM" id="MobiDB-lite"/>
    </source>
</evidence>
<feature type="chain" id="PRO_5001758718" evidence="2">
    <location>
        <begin position="26"/>
        <end position="408"/>
    </location>
</feature>
<proteinExistence type="predicted"/>
<evidence type="ECO:0000313" key="3">
    <source>
        <dbReference type="EMBL" id="KEI70871.1"/>
    </source>
</evidence>
<evidence type="ECO:0000313" key="4">
    <source>
        <dbReference type="Proteomes" id="UP000027997"/>
    </source>
</evidence>
<name>A0A081K9P5_9GAMM</name>
<evidence type="ECO:0000256" key="2">
    <source>
        <dbReference type="SAM" id="SignalP"/>
    </source>
</evidence>
<organism evidence="3 4">
    <name type="scientific">Endozoicomonas elysicola</name>
    <dbReference type="NCBI Taxonomy" id="305900"/>
    <lineage>
        <taxon>Bacteria</taxon>
        <taxon>Pseudomonadati</taxon>
        <taxon>Pseudomonadota</taxon>
        <taxon>Gammaproteobacteria</taxon>
        <taxon>Oceanospirillales</taxon>
        <taxon>Endozoicomonadaceae</taxon>
        <taxon>Endozoicomonas</taxon>
    </lineage>
</organism>
<gene>
    <name evidence="3" type="ORF">GV64_09035</name>
</gene>
<protein>
    <submittedName>
        <fullName evidence="3">Uncharacterized protein</fullName>
    </submittedName>
</protein>